<evidence type="ECO:0000313" key="3">
    <source>
        <dbReference type="Proteomes" id="UP000102567"/>
    </source>
</evidence>
<dbReference type="KEGG" id="vg:80534685"/>
<feature type="domain" description="Hepatitis TT virus Orf2/Gyrovirus Vp2 N-terminal" evidence="1">
    <location>
        <begin position="12"/>
        <end position="42"/>
    </location>
</feature>
<dbReference type="RefSeq" id="YP_010796986.1">
    <property type="nucleotide sequence ID" value="NC_076122.1"/>
</dbReference>
<organism evidence="2 3">
    <name type="scientific">Mosquito VEM Anellovirus SDRB A</name>
    <dbReference type="NCBI Taxonomy" id="1034792"/>
    <lineage>
        <taxon>Viruses</taxon>
        <taxon>Monodnaviria</taxon>
        <taxon>Shotokuvirae</taxon>
        <taxon>Commensaviricota</taxon>
        <taxon>Cardeaviricetes</taxon>
        <taxon>Sanitavirales</taxon>
        <taxon>Anelloviridae</taxon>
        <taxon>Wawtorquevirus</taxon>
        <taxon>Wawtorquevirus culic2</taxon>
    </lineage>
</organism>
<keyword evidence="3" id="KW-1185">Reference proteome</keyword>
<protein>
    <recommendedName>
        <fullName evidence="1">Hepatitis TT virus Orf2/Gyrovirus Vp2 N-terminal domain-containing protein</fullName>
    </recommendedName>
</protein>
<dbReference type="InterPro" id="IPR004118">
    <property type="entry name" value="HEV_TT_vir_Orf2/Gyrovir_Vp2_N"/>
</dbReference>
<sequence>MSQTTERFLNFKKKEALFRKTVRAAHQLFCNCEDPVQHLLGWRTTIPGEGIVGTVDTSQEHAEPGDAELLEELIDAGIRAGG</sequence>
<proteinExistence type="predicted"/>
<evidence type="ECO:0000313" key="2">
    <source>
        <dbReference type="EMBL" id="AEF58765.1"/>
    </source>
</evidence>
<evidence type="ECO:0000259" key="1">
    <source>
        <dbReference type="Pfam" id="PF02957"/>
    </source>
</evidence>
<dbReference type="GeneID" id="80534685"/>
<accession>F6KID4</accession>
<reference evidence="2 3" key="1">
    <citation type="journal article" date="2011" name="PLoS ONE">
        <title>Broad Surveys of DNA Viral Diversity Obtained through Viral Metagenomics of Mosquitoes.</title>
        <authorList>
            <person name="Ng T.F."/>
            <person name="Willner D.L."/>
            <person name="Lim Y.W."/>
            <person name="Schmieder R."/>
            <person name="Chau B."/>
            <person name="Nilsson C."/>
            <person name="Anthony S."/>
            <person name="Ruan Y."/>
            <person name="Rohwer F."/>
            <person name="Breitbart M."/>
        </authorList>
    </citation>
    <scope>NUCLEOTIDE SEQUENCE [LARGE SCALE GENOMIC DNA]</scope>
    <source>
        <strain evidence="2">SDRB A</strain>
    </source>
</reference>
<dbReference type="Pfam" id="PF02957">
    <property type="entry name" value="TT_ORF2-like"/>
    <property type="match status" value="1"/>
</dbReference>
<dbReference type="EMBL" id="HQ335084">
    <property type="protein sequence ID" value="AEF58765.1"/>
    <property type="molecule type" value="Genomic_DNA"/>
</dbReference>
<name>F6KID4_9VIRU</name>
<dbReference type="Proteomes" id="UP000102567">
    <property type="component" value="Segment"/>
</dbReference>